<dbReference type="EMBL" id="NRRE01000030">
    <property type="protein sequence ID" value="MBK1698817.1"/>
    <property type="molecule type" value="Genomic_DNA"/>
</dbReference>
<reference evidence="7" key="1">
    <citation type="submission" date="2017-08" db="EMBL/GenBank/DDBJ databases">
        <authorList>
            <person name="Imhoff J.F."/>
            <person name="Rahn T."/>
            <person name="Kuenzel S."/>
            <person name="Neulinger S.C."/>
        </authorList>
    </citation>
    <scope>NUCLEOTIDE SEQUENCE</scope>
    <source>
        <strain evidence="7">DSM 9154</strain>
    </source>
</reference>
<gene>
    <name evidence="7" type="ORF">CKO21_16345</name>
</gene>
<dbReference type="Pfam" id="PF02653">
    <property type="entry name" value="BPD_transp_2"/>
    <property type="match status" value="1"/>
</dbReference>
<evidence type="ECO:0000256" key="4">
    <source>
        <dbReference type="ARBA" id="ARBA00022989"/>
    </source>
</evidence>
<evidence type="ECO:0000313" key="8">
    <source>
        <dbReference type="Proteomes" id="UP000778970"/>
    </source>
</evidence>
<evidence type="ECO:0000256" key="3">
    <source>
        <dbReference type="ARBA" id="ARBA00022692"/>
    </source>
</evidence>
<dbReference type="Proteomes" id="UP000778970">
    <property type="component" value="Unassembled WGS sequence"/>
</dbReference>
<feature type="transmembrane region" description="Helical" evidence="6">
    <location>
        <begin position="312"/>
        <end position="328"/>
    </location>
</feature>
<feature type="transmembrane region" description="Helical" evidence="6">
    <location>
        <begin position="6"/>
        <end position="26"/>
    </location>
</feature>
<feature type="transmembrane region" description="Helical" evidence="6">
    <location>
        <begin position="77"/>
        <end position="97"/>
    </location>
</feature>
<keyword evidence="2" id="KW-1003">Cell membrane</keyword>
<comment type="caution">
    <text evidence="7">The sequence shown here is derived from an EMBL/GenBank/DDBJ whole genome shotgun (WGS) entry which is preliminary data.</text>
</comment>
<proteinExistence type="predicted"/>
<feature type="transmembrane region" description="Helical" evidence="6">
    <location>
        <begin position="104"/>
        <end position="122"/>
    </location>
</feature>
<accession>A0A934V0Y2</accession>
<keyword evidence="5 6" id="KW-0472">Membrane</keyword>
<reference evidence="7" key="2">
    <citation type="journal article" date="2020" name="Microorganisms">
        <title>Osmotic Adaptation and Compatible Solute Biosynthesis of Phototrophic Bacteria as Revealed from Genome Analyses.</title>
        <authorList>
            <person name="Imhoff J.F."/>
            <person name="Rahn T."/>
            <person name="Kunzel S."/>
            <person name="Keller A."/>
            <person name="Neulinger S.C."/>
        </authorList>
    </citation>
    <scope>NUCLEOTIDE SEQUENCE</scope>
    <source>
        <strain evidence="7">DSM 9154</strain>
    </source>
</reference>
<feature type="transmembrane region" description="Helical" evidence="6">
    <location>
        <begin position="273"/>
        <end position="292"/>
    </location>
</feature>
<keyword evidence="3 6" id="KW-0812">Transmembrane</keyword>
<comment type="subcellular location">
    <subcellularLocation>
        <location evidence="1">Cell membrane</location>
        <topology evidence="1">Multi-pass membrane protein</topology>
    </subcellularLocation>
</comment>
<feature type="transmembrane region" description="Helical" evidence="6">
    <location>
        <begin position="38"/>
        <end position="57"/>
    </location>
</feature>
<dbReference type="PANTHER" id="PTHR30482:SF10">
    <property type="entry name" value="HIGH-AFFINITY BRANCHED-CHAIN AMINO ACID TRANSPORT PROTEIN BRAE"/>
    <property type="match status" value="1"/>
</dbReference>
<feature type="transmembrane region" description="Helical" evidence="6">
    <location>
        <begin position="247"/>
        <end position="266"/>
    </location>
</feature>
<dbReference type="InterPro" id="IPR001851">
    <property type="entry name" value="ABC_transp_permease"/>
</dbReference>
<keyword evidence="8" id="KW-1185">Reference proteome</keyword>
<evidence type="ECO:0000256" key="6">
    <source>
        <dbReference type="SAM" id="Phobius"/>
    </source>
</evidence>
<feature type="transmembrane region" description="Helical" evidence="6">
    <location>
        <begin position="168"/>
        <end position="187"/>
    </location>
</feature>
<evidence type="ECO:0000256" key="2">
    <source>
        <dbReference type="ARBA" id="ARBA00022475"/>
    </source>
</evidence>
<evidence type="ECO:0000256" key="1">
    <source>
        <dbReference type="ARBA" id="ARBA00004651"/>
    </source>
</evidence>
<sequence>MPTGGLSYLVSFTIMASIYAILALGLNTQWGFNGHLNFGIAGFFAIGAFTTALFTTAEPTGVMANYTQQAFGLEAPFLIGVLAGGVVSGIVAFLIAIPVLRLRMDFLAISTIGIAEIIRLIFQNERWLANGPQPLRGIPRPLDCLVQEPSCAPGWLGWLFGPLEPRDYTFFYLVLITLCLAAIYILLETALRSPWGRTLRAVRDEEASAAMNGKNLTALRIQSFVVGAVVMGLGGALYAHYTVTIDYSHFKPLFSTFIIWVMLMLGGSGNNKGAILGAFIIWGVWSGTSFLTGLLEPTLAAIHPTLPDRSSYLRWMLVAILLAGIVLFRPQGLIPEDKVVSRFLGKISNPKRKQHSQV</sequence>
<organism evidence="7 8">
    <name type="scientific">Rhodovibrio salinarum</name>
    <dbReference type="NCBI Taxonomy" id="1087"/>
    <lineage>
        <taxon>Bacteria</taxon>
        <taxon>Pseudomonadati</taxon>
        <taxon>Pseudomonadota</taxon>
        <taxon>Alphaproteobacteria</taxon>
        <taxon>Rhodospirillales</taxon>
        <taxon>Rhodovibrionaceae</taxon>
        <taxon>Rhodovibrio</taxon>
    </lineage>
</organism>
<dbReference type="GO" id="GO:0015658">
    <property type="term" value="F:branched-chain amino acid transmembrane transporter activity"/>
    <property type="evidence" value="ECO:0007669"/>
    <property type="project" value="InterPro"/>
</dbReference>
<protein>
    <submittedName>
        <fullName evidence="7">Branched-chain amino acid ABC transporter permease</fullName>
    </submittedName>
</protein>
<dbReference type="GO" id="GO:0005886">
    <property type="term" value="C:plasma membrane"/>
    <property type="evidence" value="ECO:0007669"/>
    <property type="project" value="UniProtKB-SubCell"/>
</dbReference>
<evidence type="ECO:0000313" key="7">
    <source>
        <dbReference type="EMBL" id="MBK1698817.1"/>
    </source>
</evidence>
<dbReference type="InterPro" id="IPR043428">
    <property type="entry name" value="LivM-like"/>
</dbReference>
<dbReference type="CDD" id="cd06581">
    <property type="entry name" value="TM_PBP1_LivM_like"/>
    <property type="match status" value="1"/>
</dbReference>
<evidence type="ECO:0000256" key="5">
    <source>
        <dbReference type="ARBA" id="ARBA00023136"/>
    </source>
</evidence>
<dbReference type="PANTHER" id="PTHR30482">
    <property type="entry name" value="HIGH-AFFINITY BRANCHED-CHAIN AMINO ACID TRANSPORT SYSTEM PERMEASE"/>
    <property type="match status" value="1"/>
</dbReference>
<dbReference type="AlphaFoldDB" id="A0A934V0Y2"/>
<keyword evidence="4 6" id="KW-1133">Transmembrane helix</keyword>
<name>A0A934V0Y2_9PROT</name>
<feature type="transmembrane region" description="Helical" evidence="6">
    <location>
        <begin position="221"/>
        <end position="241"/>
    </location>
</feature>